<sequence>MKRKQREASPEVEDPIQCKRRVTSQVLTSDDESAALIKTGTGNAENPFFGKTAVKTRKKMVESEYTKTDLFAIVKGEMKAKRSVWEALLHEFRLEQQPWIPAIERTLGIYDSMAKGVENKSAHPTLQVKLKAYWFKYMVELRRWKNYKGAYSDCESICR</sequence>
<protein>
    <submittedName>
        <fullName evidence="1">Uncharacterized protein</fullName>
    </submittedName>
</protein>
<gene>
    <name evidence="1" type="ORF">N7532_003365</name>
</gene>
<dbReference type="RefSeq" id="XP_056476216.1">
    <property type="nucleotide sequence ID" value="XM_056615859.1"/>
</dbReference>
<dbReference type="EMBL" id="JAPQKI010000004">
    <property type="protein sequence ID" value="KAJ5102836.1"/>
    <property type="molecule type" value="Genomic_DNA"/>
</dbReference>
<reference evidence="1" key="2">
    <citation type="journal article" date="2023" name="IMA Fungus">
        <title>Comparative genomic study of the Penicillium genus elucidates a diverse pangenome and 15 lateral gene transfer events.</title>
        <authorList>
            <person name="Petersen C."/>
            <person name="Sorensen T."/>
            <person name="Nielsen M.R."/>
            <person name="Sondergaard T.E."/>
            <person name="Sorensen J.L."/>
            <person name="Fitzpatrick D.A."/>
            <person name="Frisvad J.C."/>
            <person name="Nielsen K.L."/>
        </authorList>
    </citation>
    <scope>NUCLEOTIDE SEQUENCE</scope>
    <source>
        <strain evidence="1">IBT 30761</strain>
    </source>
</reference>
<keyword evidence="2" id="KW-1185">Reference proteome</keyword>
<evidence type="ECO:0000313" key="2">
    <source>
        <dbReference type="Proteomes" id="UP001149074"/>
    </source>
</evidence>
<accession>A0A9W9FMC3</accession>
<comment type="caution">
    <text evidence="1">The sequence shown here is derived from an EMBL/GenBank/DDBJ whole genome shotgun (WGS) entry which is preliminary data.</text>
</comment>
<evidence type="ECO:0000313" key="1">
    <source>
        <dbReference type="EMBL" id="KAJ5102836.1"/>
    </source>
</evidence>
<dbReference type="GeneID" id="81354838"/>
<proteinExistence type="predicted"/>
<reference evidence="1" key="1">
    <citation type="submission" date="2022-11" db="EMBL/GenBank/DDBJ databases">
        <authorList>
            <person name="Petersen C."/>
        </authorList>
    </citation>
    <scope>NUCLEOTIDE SEQUENCE</scope>
    <source>
        <strain evidence="1">IBT 30761</strain>
    </source>
</reference>
<name>A0A9W9FMC3_9EURO</name>
<organism evidence="1 2">
    <name type="scientific">Penicillium argentinense</name>
    <dbReference type="NCBI Taxonomy" id="1131581"/>
    <lineage>
        <taxon>Eukaryota</taxon>
        <taxon>Fungi</taxon>
        <taxon>Dikarya</taxon>
        <taxon>Ascomycota</taxon>
        <taxon>Pezizomycotina</taxon>
        <taxon>Eurotiomycetes</taxon>
        <taxon>Eurotiomycetidae</taxon>
        <taxon>Eurotiales</taxon>
        <taxon>Aspergillaceae</taxon>
        <taxon>Penicillium</taxon>
    </lineage>
</organism>
<dbReference type="Proteomes" id="UP001149074">
    <property type="component" value="Unassembled WGS sequence"/>
</dbReference>
<dbReference type="AlphaFoldDB" id="A0A9W9FMC3"/>